<name>A0A915A994_PARUN</name>
<protein>
    <submittedName>
        <fullName evidence="2">Uncharacterized protein</fullName>
    </submittedName>
</protein>
<accession>A0A915A994</accession>
<evidence type="ECO:0000313" key="2">
    <source>
        <dbReference type="WBParaSite" id="PgR001X_g140_t01"/>
    </source>
</evidence>
<dbReference type="AlphaFoldDB" id="A0A915A994"/>
<sequence length="112" mass="13100">MSEVQYVKKGRSGSFILFRSAILRIQILGGRDCGLDSVAAKTVLAMCYRFSDGNCKRTGKRWISRGNVRWRWAPPRQWVHILEPRIIWPRRTVDLHHSVQDIKIGDRKEVMH</sequence>
<dbReference type="Proteomes" id="UP000887569">
    <property type="component" value="Unplaced"/>
</dbReference>
<reference evidence="2" key="1">
    <citation type="submission" date="2022-11" db="UniProtKB">
        <authorList>
            <consortium name="WormBaseParasite"/>
        </authorList>
    </citation>
    <scope>IDENTIFICATION</scope>
</reference>
<proteinExistence type="predicted"/>
<organism evidence="1 2">
    <name type="scientific">Parascaris univalens</name>
    <name type="common">Nematode worm</name>
    <dbReference type="NCBI Taxonomy" id="6257"/>
    <lineage>
        <taxon>Eukaryota</taxon>
        <taxon>Metazoa</taxon>
        <taxon>Ecdysozoa</taxon>
        <taxon>Nematoda</taxon>
        <taxon>Chromadorea</taxon>
        <taxon>Rhabditida</taxon>
        <taxon>Spirurina</taxon>
        <taxon>Ascaridomorpha</taxon>
        <taxon>Ascaridoidea</taxon>
        <taxon>Ascarididae</taxon>
        <taxon>Parascaris</taxon>
    </lineage>
</organism>
<dbReference type="WBParaSite" id="PgR001X_g140_t01">
    <property type="protein sequence ID" value="PgR001X_g140_t01"/>
    <property type="gene ID" value="PgR001X_g140"/>
</dbReference>
<evidence type="ECO:0000313" key="1">
    <source>
        <dbReference type="Proteomes" id="UP000887569"/>
    </source>
</evidence>
<keyword evidence="1" id="KW-1185">Reference proteome</keyword>